<name>A0A2T7PTD5_POMCA</name>
<dbReference type="Proteomes" id="UP000245119">
    <property type="component" value="Linkage Group LG2"/>
</dbReference>
<evidence type="ECO:0000256" key="1">
    <source>
        <dbReference type="ARBA" id="ARBA00022614"/>
    </source>
</evidence>
<accession>A0A2T7PTD5</accession>
<keyword evidence="1" id="KW-0433">Leucine-rich repeat</keyword>
<proteinExistence type="predicted"/>
<feature type="region of interest" description="Disordered" evidence="3">
    <location>
        <begin position="258"/>
        <end position="278"/>
    </location>
</feature>
<keyword evidence="2" id="KW-0677">Repeat</keyword>
<dbReference type="EMBL" id="PZQS01000002">
    <property type="protein sequence ID" value="PVD36693.1"/>
    <property type="molecule type" value="Genomic_DNA"/>
</dbReference>
<dbReference type="PANTHER" id="PTHR18849">
    <property type="entry name" value="LEUCINE RICH REPEAT PROTEIN"/>
    <property type="match status" value="1"/>
</dbReference>
<evidence type="ECO:0000313" key="5">
    <source>
        <dbReference type="Proteomes" id="UP000245119"/>
    </source>
</evidence>
<keyword evidence="5" id="KW-1185">Reference proteome</keyword>
<dbReference type="PANTHER" id="PTHR18849:SF4">
    <property type="entry name" value="GENE 29133-RELATED"/>
    <property type="match status" value="1"/>
</dbReference>
<dbReference type="InterPro" id="IPR032675">
    <property type="entry name" value="LRR_dom_sf"/>
</dbReference>
<evidence type="ECO:0000313" key="4">
    <source>
        <dbReference type="EMBL" id="PVD36693.1"/>
    </source>
</evidence>
<comment type="caution">
    <text evidence="4">The sequence shown here is derived from an EMBL/GenBank/DDBJ whole genome shotgun (WGS) entry which is preliminary data.</text>
</comment>
<sequence length="278" mass="31647">MADNARSSDKGTSPQSEDAYESGPNVTHSSIPFTVVQFRSPHNDSSEHRDPIPQLPSRNFQFSLWHDLKECDVHGSQLKAPRIRRGPAEKDKAFYLMTDEKNSRIHHDIHGRHKDTHRDNLESWEVAQLASFPSQDLHHGYQKSNLSRILGRLKQVTYLNLRDNALVDLSSFTFPCCEYLNLNNNFLTSFKKLPKISRVKYLTMLDNDITNFNGLSDLRSTPLEELFLLGNPVAFQIGYRQRVFAILPGLKFLDGVAKQDEDSKPPPPDEKPSSCVVS</sequence>
<feature type="region of interest" description="Disordered" evidence="3">
    <location>
        <begin position="1"/>
        <end position="32"/>
    </location>
</feature>
<dbReference type="OrthoDB" id="1517790at2759"/>
<dbReference type="SUPFAM" id="SSF52058">
    <property type="entry name" value="L domain-like"/>
    <property type="match status" value="1"/>
</dbReference>
<gene>
    <name evidence="4" type="ORF">C0Q70_03679</name>
</gene>
<evidence type="ECO:0000256" key="3">
    <source>
        <dbReference type="SAM" id="MobiDB-lite"/>
    </source>
</evidence>
<evidence type="ECO:0000256" key="2">
    <source>
        <dbReference type="ARBA" id="ARBA00022737"/>
    </source>
</evidence>
<dbReference type="AlphaFoldDB" id="A0A2T7PTD5"/>
<reference evidence="4 5" key="1">
    <citation type="submission" date="2018-04" db="EMBL/GenBank/DDBJ databases">
        <title>The genome of golden apple snail Pomacea canaliculata provides insight into stress tolerance and invasive adaptation.</title>
        <authorList>
            <person name="Liu C."/>
            <person name="Liu B."/>
            <person name="Ren Y."/>
            <person name="Zhang Y."/>
            <person name="Wang H."/>
            <person name="Li S."/>
            <person name="Jiang F."/>
            <person name="Yin L."/>
            <person name="Zhang G."/>
            <person name="Qian W."/>
            <person name="Fan W."/>
        </authorList>
    </citation>
    <scope>NUCLEOTIDE SEQUENCE [LARGE SCALE GENOMIC DNA]</scope>
    <source>
        <strain evidence="4">SZHN2017</strain>
        <tissue evidence="4">Muscle</tissue>
    </source>
</reference>
<dbReference type="Gene3D" id="3.80.10.10">
    <property type="entry name" value="Ribonuclease Inhibitor"/>
    <property type="match status" value="1"/>
</dbReference>
<protein>
    <recommendedName>
        <fullName evidence="6">U2A'/phosphoprotein 32 family A C-terminal domain-containing protein</fullName>
    </recommendedName>
</protein>
<evidence type="ECO:0008006" key="6">
    <source>
        <dbReference type="Google" id="ProtNLM"/>
    </source>
</evidence>
<organism evidence="4 5">
    <name type="scientific">Pomacea canaliculata</name>
    <name type="common">Golden apple snail</name>
    <dbReference type="NCBI Taxonomy" id="400727"/>
    <lineage>
        <taxon>Eukaryota</taxon>
        <taxon>Metazoa</taxon>
        <taxon>Spiralia</taxon>
        <taxon>Lophotrochozoa</taxon>
        <taxon>Mollusca</taxon>
        <taxon>Gastropoda</taxon>
        <taxon>Caenogastropoda</taxon>
        <taxon>Architaenioglossa</taxon>
        <taxon>Ampullarioidea</taxon>
        <taxon>Ampullariidae</taxon>
        <taxon>Pomacea</taxon>
    </lineage>
</organism>
<feature type="compositionally biased region" description="Basic and acidic residues" evidence="3">
    <location>
        <begin position="258"/>
        <end position="272"/>
    </location>
</feature>